<name>A0A2P7SD93_9HYPH</name>
<comment type="caution">
    <text evidence="1">The sequence shown here is derived from an EMBL/GenBank/DDBJ whole genome shotgun (WGS) entry which is preliminary data.</text>
</comment>
<reference evidence="1 2" key="1">
    <citation type="submission" date="2018-03" db="EMBL/GenBank/DDBJ databases">
        <title>The draft genome of Mesorhizobium soli JCM 19897.</title>
        <authorList>
            <person name="Li L."/>
            <person name="Liu L."/>
            <person name="Liang L."/>
            <person name="Wang T."/>
            <person name="Zhang X."/>
        </authorList>
    </citation>
    <scope>NUCLEOTIDE SEQUENCE [LARGE SCALE GENOMIC DNA]</scope>
    <source>
        <strain evidence="1 2">JCM 19897</strain>
    </source>
</reference>
<accession>A0A2P7SD93</accession>
<evidence type="ECO:0000313" key="2">
    <source>
        <dbReference type="Proteomes" id="UP000240653"/>
    </source>
</evidence>
<evidence type="ECO:0000313" key="1">
    <source>
        <dbReference type="EMBL" id="PSJ60315.1"/>
    </source>
</evidence>
<dbReference type="OrthoDB" id="120749at2"/>
<dbReference type="EMBL" id="PXYL01000006">
    <property type="protein sequence ID" value="PSJ60315.1"/>
    <property type="molecule type" value="Genomic_DNA"/>
</dbReference>
<dbReference type="AlphaFoldDB" id="A0A2P7SD93"/>
<sequence>MLLKISIPVAEGNRTIRDGSLPTIMEKAFAKLRPEAAYFTLEDGNRTAFIFFDLKDVTVMPTIAEPFFNGFNAKIDLTPVMNVEDMRAGLKAMLNEA</sequence>
<proteinExistence type="predicted"/>
<evidence type="ECO:0008006" key="3">
    <source>
        <dbReference type="Google" id="ProtNLM"/>
    </source>
</evidence>
<dbReference type="Proteomes" id="UP000240653">
    <property type="component" value="Unassembled WGS sequence"/>
</dbReference>
<protein>
    <recommendedName>
        <fullName evidence="3">Panthothenate synthetase</fullName>
    </recommendedName>
</protein>
<gene>
    <name evidence="1" type="ORF">C7I85_14270</name>
</gene>
<keyword evidence="2" id="KW-1185">Reference proteome</keyword>
<organism evidence="1 2">
    <name type="scientific">Pseudaminobacter soli</name>
    <name type="common">ex Li et al. 2025</name>
    <dbReference type="NCBI Taxonomy" id="1295366"/>
    <lineage>
        <taxon>Bacteria</taxon>
        <taxon>Pseudomonadati</taxon>
        <taxon>Pseudomonadota</taxon>
        <taxon>Alphaproteobacteria</taxon>
        <taxon>Hyphomicrobiales</taxon>
        <taxon>Phyllobacteriaceae</taxon>
        <taxon>Pseudaminobacter</taxon>
    </lineage>
</organism>